<feature type="region of interest" description="Disordered" evidence="1">
    <location>
        <begin position="1"/>
        <end position="72"/>
    </location>
</feature>
<comment type="caution">
    <text evidence="2">The sequence shown here is derived from an EMBL/GenBank/DDBJ whole genome shotgun (WGS) entry which is preliminary data.</text>
</comment>
<feature type="compositionally biased region" description="Basic and acidic residues" evidence="1">
    <location>
        <begin position="48"/>
        <end position="64"/>
    </location>
</feature>
<evidence type="ECO:0000313" key="2">
    <source>
        <dbReference type="EMBL" id="TSK20144.1"/>
    </source>
</evidence>
<keyword evidence="3" id="KW-1185">Reference proteome</keyword>
<organism evidence="2 3">
    <name type="scientific">Bagarius yarrelli</name>
    <name type="common">Goonch</name>
    <name type="synonym">Bagrus yarrelli</name>
    <dbReference type="NCBI Taxonomy" id="175774"/>
    <lineage>
        <taxon>Eukaryota</taxon>
        <taxon>Metazoa</taxon>
        <taxon>Chordata</taxon>
        <taxon>Craniata</taxon>
        <taxon>Vertebrata</taxon>
        <taxon>Euteleostomi</taxon>
        <taxon>Actinopterygii</taxon>
        <taxon>Neopterygii</taxon>
        <taxon>Teleostei</taxon>
        <taxon>Ostariophysi</taxon>
        <taxon>Siluriformes</taxon>
        <taxon>Sisoridae</taxon>
        <taxon>Sisorinae</taxon>
        <taxon>Bagarius</taxon>
    </lineage>
</organism>
<proteinExistence type="predicted"/>
<feature type="compositionally biased region" description="Gly residues" evidence="1">
    <location>
        <begin position="33"/>
        <end position="45"/>
    </location>
</feature>
<dbReference type="EMBL" id="VCAZ01000005">
    <property type="protein sequence ID" value="TSK20144.1"/>
    <property type="molecule type" value="Genomic_DNA"/>
</dbReference>
<sequence>MCNRQKAAECGLAREGNEASWVRSSRAEEQPPGRGGGGGGGGGEGLIEESKKEEERTDRRRHEGCMAVLPAV</sequence>
<evidence type="ECO:0000313" key="3">
    <source>
        <dbReference type="Proteomes" id="UP000319801"/>
    </source>
</evidence>
<dbReference type="Proteomes" id="UP000319801">
    <property type="component" value="Unassembled WGS sequence"/>
</dbReference>
<name>A0A556TLV4_BAGYA</name>
<gene>
    <name evidence="2" type="ORF">Baya_1692</name>
</gene>
<reference evidence="2 3" key="1">
    <citation type="journal article" date="2019" name="Genome Biol. Evol.">
        <title>Whole-Genome Sequencing of the Giant Devil Catfish, Bagarius yarrelli.</title>
        <authorList>
            <person name="Jiang W."/>
            <person name="Lv Y."/>
            <person name="Cheng L."/>
            <person name="Yang K."/>
            <person name="Chao B."/>
            <person name="Wang X."/>
            <person name="Li Y."/>
            <person name="Pan X."/>
            <person name="You X."/>
            <person name="Zhang Y."/>
            <person name="Yang J."/>
            <person name="Li J."/>
            <person name="Zhang X."/>
            <person name="Liu S."/>
            <person name="Sun C."/>
            <person name="Yang J."/>
            <person name="Shi Q."/>
        </authorList>
    </citation>
    <scope>NUCLEOTIDE SEQUENCE [LARGE SCALE GENOMIC DNA]</scope>
    <source>
        <strain evidence="2">JWS20170419001</strain>
        <tissue evidence="2">Muscle</tissue>
    </source>
</reference>
<protein>
    <submittedName>
        <fullName evidence="2">Uncharacterized protein</fullName>
    </submittedName>
</protein>
<dbReference type="AlphaFoldDB" id="A0A556TLV4"/>
<accession>A0A556TLV4</accession>
<evidence type="ECO:0000256" key="1">
    <source>
        <dbReference type="SAM" id="MobiDB-lite"/>
    </source>
</evidence>